<dbReference type="InterPro" id="IPR043502">
    <property type="entry name" value="DNA/RNA_pol_sf"/>
</dbReference>
<proteinExistence type="predicted"/>
<keyword evidence="3" id="KW-0548">Nucleotidyltransferase</keyword>
<comment type="catalytic activity">
    <reaction evidence="7">
        <text>RNA(n) + a ribonucleoside 5'-triphosphate = RNA(n+1) + diphosphate</text>
        <dbReference type="Rhea" id="RHEA:21248"/>
        <dbReference type="Rhea" id="RHEA-COMP:14527"/>
        <dbReference type="Rhea" id="RHEA-COMP:17342"/>
        <dbReference type="ChEBI" id="CHEBI:33019"/>
        <dbReference type="ChEBI" id="CHEBI:61557"/>
        <dbReference type="ChEBI" id="CHEBI:140395"/>
        <dbReference type="EC" id="2.7.7.48"/>
    </reaction>
</comment>
<comment type="cofactor">
    <cofactor evidence="8">
        <name>Mg(2+)</name>
        <dbReference type="ChEBI" id="CHEBI:18420"/>
    </cofactor>
    <text evidence="8">Binds 2 Mg(2+) per subunit.</text>
</comment>
<keyword evidence="5" id="KW-0693">Viral RNA replication</keyword>
<evidence type="ECO:0000256" key="6">
    <source>
        <dbReference type="ARBA" id="ARBA00030248"/>
    </source>
</evidence>
<sequence>MEDNPMAKTPKSISLRSLRACSIDPKWLFERLRSDLDEGDFRNRYLLDSVLSKYAEPSPASKERRHRRALAKLLWTDRENGRTVKRLETNPEIVPGVSAASIKLLVAREVSRILGPFSFNAFASASFSSGASTSRRRTDAGVAEKFDGIGDVTADAYPYFVAASNLDPIWRRNLTVAMLESDRDTAYNVVPGNVCFTVPKKDDIDRAACKEPDFNMYLQKGIGDFIRSRLRRDGINLNDQSVNQRLARKGSIDGSLATLDLSAASDSITWKLVMELLPFDWFCHLDAIRSKQTYINGKWRTMNLFSTMGNGFTFELESLLFYAMCIVAVRLSGCSDTTIGVYGDDLIVPTEASTGLISILSYFGFRTNVDKSFVEGPFRESCGGHYYNGRDVTPFYVREPINDVTRVIWLLNKIREWSSEGSGFCTLLEGLWYDIYQKFPLLKSVTGFARIDSILSVAHPTCRTGRLKNSTRTKLNPSNGALCAQLRSNPSALIFNYKCGKVRASVRDGASYSRKSFLTGKWFITKPSSVEESYCSTLQYGDIPFFSCELSSQ</sequence>
<evidence type="ECO:0000256" key="4">
    <source>
        <dbReference type="ARBA" id="ARBA00022741"/>
    </source>
</evidence>
<keyword evidence="4" id="KW-0547">Nucleotide-binding</keyword>
<evidence type="ECO:0000256" key="5">
    <source>
        <dbReference type="ARBA" id="ARBA00022953"/>
    </source>
</evidence>
<dbReference type="GO" id="GO:0000166">
    <property type="term" value="F:nucleotide binding"/>
    <property type="evidence" value="ECO:0007669"/>
    <property type="project" value="UniProtKB-KW"/>
</dbReference>
<evidence type="ECO:0000256" key="2">
    <source>
        <dbReference type="ARBA" id="ARBA00022679"/>
    </source>
</evidence>
<dbReference type="PROSITE" id="PS50522">
    <property type="entry name" value="RDRP_PHAGE"/>
    <property type="match status" value="1"/>
</dbReference>
<dbReference type="EMBL" id="KX883480">
    <property type="protein sequence ID" value="APG77018.1"/>
    <property type="molecule type" value="Genomic_RNA"/>
</dbReference>
<keyword evidence="8" id="KW-0460">Magnesium</keyword>
<feature type="binding site" evidence="8">
    <location>
        <position position="344"/>
    </location>
    <ligand>
        <name>Mg(2+)</name>
        <dbReference type="ChEBI" id="CHEBI:18420"/>
        <label>2</label>
    </ligand>
</feature>
<name>A0A1L3KHY2_9VIRU</name>
<evidence type="ECO:0000313" key="10">
    <source>
        <dbReference type="EMBL" id="APG77018.1"/>
    </source>
</evidence>
<accession>A0A1L3KHY2</accession>
<keyword evidence="2" id="KW-0808">Transferase</keyword>
<evidence type="ECO:0000256" key="1">
    <source>
        <dbReference type="ARBA" id="ARBA00012494"/>
    </source>
</evidence>
<dbReference type="GO" id="GO:0039694">
    <property type="term" value="P:viral RNA genome replication"/>
    <property type="evidence" value="ECO:0007669"/>
    <property type="project" value="InterPro"/>
</dbReference>
<dbReference type="GO" id="GO:0003968">
    <property type="term" value="F:RNA-directed RNA polymerase activity"/>
    <property type="evidence" value="ECO:0007669"/>
    <property type="project" value="UniProtKB-EC"/>
</dbReference>
<feature type="binding site" evidence="8">
    <location>
        <position position="260"/>
    </location>
    <ligand>
        <name>Mg(2+)</name>
        <dbReference type="ChEBI" id="CHEBI:18420"/>
        <label>2</label>
    </ligand>
</feature>
<evidence type="ECO:0000256" key="3">
    <source>
        <dbReference type="ARBA" id="ARBA00022695"/>
    </source>
</evidence>
<dbReference type="SUPFAM" id="SSF56672">
    <property type="entry name" value="DNA/RNA polymerases"/>
    <property type="match status" value="1"/>
</dbReference>
<protein>
    <recommendedName>
        <fullName evidence="1">RNA-directed RNA polymerase</fullName>
        <ecNumber evidence="1">2.7.7.48</ecNumber>
    </recommendedName>
    <alternativeName>
        <fullName evidence="6">RNA replicase beta chain</fullName>
    </alternativeName>
</protein>
<feature type="binding site" evidence="8">
    <location>
        <position position="345"/>
    </location>
    <ligand>
        <name>Mg(2+)</name>
        <dbReference type="ChEBI" id="CHEBI:18420"/>
        <label>2</label>
    </ligand>
</feature>
<reference evidence="10" key="1">
    <citation type="journal article" date="2016" name="Nature">
        <title>Redefining the invertebrate RNA virosphere.</title>
        <authorList>
            <person name="Shi M."/>
            <person name="Lin X.D."/>
            <person name="Tian J.H."/>
            <person name="Chen L.J."/>
            <person name="Chen X."/>
            <person name="Li C.X."/>
            <person name="Qin X.C."/>
            <person name="Li J."/>
            <person name="Cao J.P."/>
            <person name="Eden J.S."/>
            <person name="Buchmann J."/>
            <person name="Wang W."/>
            <person name="Xu J."/>
            <person name="Holmes E.C."/>
            <person name="Zhang Y.Z."/>
        </authorList>
    </citation>
    <scope>NUCLEOTIDE SEQUENCE</scope>
    <source>
        <strain evidence="10">BHSC163351</strain>
    </source>
</reference>
<dbReference type="EC" id="2.7.7.48" evidence="1"/>
<dbReference type="InterPro" id="IPR005093">
    <property type="entry name" value="RNArep_beta"/>
</dbReference>
<evidence type="ECO:0000256" key="7">
    <source>
        <dbReference type="ARBA" id="ARBA00048744"/>
    </source>
</evidence>
<dbReference type="InterPro" id="IPR007096">
    <property type="entry name" value="RNA-dir_Rpol_cat_phage"/>
</dbReference>
<evidence type="ECO:0000259" key="9">
    <source>
        <dbReference type="PROSITE" id="PS50522"/>
    </source>
</evidence>
<keyword evidence="8" id="KW-0479">Metal-binding</keyword>
<organism evidence="10">
    <name type="scientific">Beihai levi-like virus 25</name>
    <dbReference type="NCBI Taxonomy" id="1922411"/>
    <lineage>
        <taxon>Viruses</taxon>
        <taxon>Riboviria</taxon>
    </lineage>
</organism>
<feature type="domain" description="RdRp catalytic" evidence="9">
    <location>
        <begin position="245"/>
        <end position="376"/>
    </location>
</feature>
<dbReference type="Pfam" id="PF03431">
    <property type="entry name" value="RNA_replicase_B"/>
    <property type="match status" value="1"/>
</dbReference>
<evidence type="ECO:0000256" key="8">
    <source>
        <dbReference type="PIRSR" id="PIRSR605093-1"/>
    </source>
</evidence>
<dbReference type="GO" id="GO:0046872">
    <property type="term" value="F:metal ion binding"/>
    <property type="evidence" value="ECO:0007669"/>
    <property type="project" value="UniProtKB-KW"/>
</dbReference>